<evidence type="ECO:0000313" key="2">
    <source>
        <dbReference type="EMBL" id="GJS70811.1"/>
    </source>
</evidence>
<reference evidence="2" key="1">
    <citation type="journal article" date="2022" name="Int. J. Mol. Sci.">
        <title>Draft Genome of Tanacetum Coccineum: Genomic Comparison of Closely Related Tanacetum-Family Plants.</title>
        <authorList>
            <person name="Yamashiro T."/>
            <person name="Shiraishi A."/>
            <person name="Nakayama K."/>
            <person name="Satake H."/>
        </authorList>
    </citation>
    <scope>NUCLEOTIDE SEQUENCE</scope>
</reference>
<sequence>MAATIAIPTTPLPSPSSSSSRHHHSTFVPITTAAPPSSSSSRPTAEIDTTRANIKMEMVMPYSSEIGYSLPQWSCSKQQRTYYKASRFKIMKAQELKTIGLPPQTPIYMILPLKDIKVSYQG</sequence>
<accession>A0ABQ4XZY3</accession>
<reference evidence="2" key="2">
    <citation type="submission" date="2022-01" db="EMBL/GenBank/DDBJ databases">
        <authorList>
            <person name="Yamashiro T."/>
            <person name="Shiraishi A."/>
            <person name="Satake H."/>
            <person name="Nakayama K."/>
        </authorList>
    </citation>
    <scope>NUCLEOTIDE SEQUENCE</scope>
</reference>
<keyword evidence="3" id="KW-1185">Reference proteome</keyword>
<proteinExistence type="predicted"/>
<name>A0ABQ4XZY3_9ASTR</name>
<protein>
    <submittedName>
        <fullName evidence="2">Uncharacterized protein</fullName>
    </submittedName>
</protein>
<organism evidence="2 3">
    <name type="scientific">Tanacetum coccineum</name>
    <dbReference type="NCBI Taxonomy" id="301880"/>
    <lineage>
        <taxon>Eukaryota</taxon>
        <taxon>Viridiplantae</taxon>
        <taxon>Streptophyta</taxon>
        <taxon>Embryophyta</taxon>
        <taxon>Tracheophyta</taxon>
        <taxon>Spermatophyta</taxon>
        <taxon>Magnoliopsida</taxon>
        <taxon>eudicotyledons</taxon>
        <taxon>Gunneridae</taxon>
        <taxon>Pentapetalae</taxon>
        <taxon>asterids</taxon>
        <taxon>campanulids</taxon>
        <taxon>Asterales</taxon>
        <taxon>Asteraceae</taxon>
        <taxon>Asteroideae</taxon>
        <taxon>Anthemideae</taxon>
        <taxon>Anthemidinae</taxon>
        <taxon>Tanacetum</taxon>
    </lineage>
</organism>
<evidence type="ECO:0000256" key="1">
    <source>
        <dbReference type="SAM" id="MobiDB-lite"/>
    </source>
</evidence>
<feature type="compositionally biased region" description="Low complexity" evidence="1">
    <location>
        <begin position="31"/>
        <end position="44"/>
    </location>
</feature>
<feature type="region of interest" description="Disordered" evidence="1">
    <location>
        <begin position="1"/>
        <end position="50"/>
    </location>
</feature>
<dbReference type="Proteomes" id="UP001151760">
    <property type="component" value="Unassembled WGS sequence"/>
</dbReference>
<evidence type="ECO:0000313" key="3">
    <source>
        <dbReference type="Proteomes" id="UP001151760"/>
    </source>
</evidence>
<gene>
    <name evidence="2" type="ORF">Tco_0703652</name>
</gene>
<dbReference type="EMBL" id="BQNB010009958">
    <property type="protein sequence ID" value="GJS70811.1"/>
    <property type="molecule type" value="Genomic_DNA"/>
</dbReference>
<comment type="caution">
    <text evidence="2">The sequence shown here is derived from an EMBL/GenBank/DDBJ whole genome shotgun (WGS) entry which is preliminary data.</text>
</comment>